<evidence type="ECO:0000313" key="3">
    <source>
        <dbReference type="Proteomes" id="UP000813824"/>
    </source>
</evidence>
<sequence>MSTSARRQLTKGAVGSGATGNARIAGKSAASSAASGPTSSATAKPKGAPNGVSKRPLAVPPATSRAAGKAVTSRVVSNARPTTRVQAASGTLNSSSTSQPSRVTKPAAPASTVKSNPGGDDLLNAAQTLAWSFMSAKLEDEHGKAEKAIMAAFEARSLELDAEEEAVADARVRYETEQLLEFYEVLSHKEAPALRAVTKSFLQHEARCSDVSRKVMRLDNAPDYDLVFLHTCNLLLVLIDEQLESASRLESDIVELPDVFYQEPSRLNAVLQGLLSMVRSQKDTLLESRLVVQAQKKIAYMSLELQSLEL</sequence>
<evidence type="ECO:0000256" key="1">
    <source>
        <dbReference type="SAM" id="MobiDB-lite"/>
    </source>
</evidence>
<feature type="compositionally biased region" description="Low complexity" evidence="1">
    <location>
        <begin position="25"/>
        <end position="45"/>
    </location>
</feature>
<dbReference type="EMBL" id="JAEVFJ010000023">
    <property type="protein sequence ID" value="KAH8096703.1"/>
    <property type="molecule type" value="Genomic_DNA"/>
</dbReference>
<proteinExistence type="predicted"/>
<dbReference type="OrthoDB" id="10578101at2759"/>
<protein>
    <submittedName>
        <fullName evidence="2">Uncharacterized protein</fullName>
    </submittedName>
</protein>
<reference evidence="2" key="1">
    <citation type="journal article" date="2021" name="New Phytol.">
        <title>Evolutionary innovations through gain and loss of genes in the ectomycorrhizal Boletales.</title>
        <authorList>
            <person name="Wu G."/>
            <person name="Miyauchi S."/>
            <person name="Morin E."/>
            <person name="Kuo A."/>
            <person name="Drula E."/>
            <person name="Varga T."/>
            <person name="Kohler A."/>
            <person name="Feng B."/>
            <person name="Cao Y."/>
            <person name="Lipzen A."/>
            <person name="Daum C."/>
            <person name="Hundley H."/>
            <person name="Pangilinan J."/>
            <person name="Johnson J."/>
            <person name="Barry K."/>
            <person name="LaButti K."/>
            <person name="Ng V."/>
            <person name="Ahrendt S."/>
            <person name="Min B."/>
            <person name="Choi I.G."/>
            <person name="Park H."/>
            <person name="Plett J.M."/>
            <person name="Magnuson J."/>
            <person name="Spatafora J.W."/>
            <person name="Nagy L.G."/>
            <person name="Henrissat B."/>
            <person name="Grigoriev I.V."/>
            <person name="Yang Z.L."/>
            <person name="Xu J."/>
            <person name="Martin F.M."/>
        </authorList>
    </citation>
    <scope>NUCLEOTIDE SEQUENCE</scope>
    <source>
        <strain evidence="2">KKN 215</strain>
    </source>
</reference>
<gene>
    <name evidence="2" type="ORF">BXZ70DRAFT_945766</name>
</gene>
<feature type="region of interest" description="Disordered" evidence="1">
    <location>
        <begin position="1"/>
        <end position="121"/>
    </location>
</feature>
<feature type="compositionally biased region" description="Polar residues" evidence="1">
    <location>
        <begin position="74"/>
        <end position="102"/>
    </location>
</feature>
<comment type="caution">
    <text evidence="2">The sequence shown here is derived from an EMBL/GenBank/DDBJ whole genome shotgun (WGS) entry which is preliminary data.</text>
</comment>
<accession>A0A8K0UK78</accession>
<keyword evidence="3" id="KW-1185">Reference proteome</keyword>
<dbReference type="AlphaFoldDB" id="A0A8K0UK78"/>
<dbReference type="Proteomes" id="UP000813824">
    <property type="component" value="Unassembled WGS sequence"/>
</dbReference>
<organism evidence="2 3">
    <name type="scientific">Cristinia sonorae</name>
    <dbReference type="NCBI Taxonomy" id="1940300"/>
    <lineage>
        <taxon>Eukaryota</taxon>
        <taxon>Fungi</taxon>
        <taxon>Dikarya</taxon>
        <taxon>Basidiomycota</taxon>
        <taxon>Agaricomycotina</taxon>
        <taxon>Agaricomycetes</taxon>
        <taxon>Agaricomycetidae</taxon>
        <taxon>Agaricales</taxon>
        <taxon>Pleurotineae</taxon>
        <taxon>Stephanosporaceae</taxon>
        <taxon>Cristinia</taxon>
    </lineage>
</organism>
<evidence type="ECO:0000313" key="2">
    <source>
        <dbReference type="EMBL" id="KAH8096703.1"/>
    </source>
</evidence>
<name>A0A8K0UK78_9AGAR</name>